<reference evidence="10 11" key="1">
    <citation type="submission" date="2019-09" db="EMBL/GenBank/DDBJ databases">
        <title>Whole genome sequences of isolates from the Mars Exploration Rovers.</title>
        <authorList>
            <person name="Seuylemezian A."/>
            <person name="Vaishampayan P."/>
        </authorList>
    </citation>
    <scope>NUCLEOTIDE SEQUENCE [LARGE SCALE GENOMIC DNA]</scope>
    <source>
        <strain evidence="10 11">MER_TA_151</strain>
    </source>
</reference>
<evidence type="ECO:0000256" key="6">
    <source>
        <dbReference type="ARBA" id="ARBA00023139"/>
    </source>
</evidence>
<evidence type="ECO:0000256" key="4">
    <source>
        <dbReference type="ARBA" id="ARBA00022729"/>
    </source>
</evidence>
<dbReference type="OrthoDB" id="2569624at2"/>
<evidence type="ECO:0000313" key="11">
    <source>
        <dbReference type="Proteomes" id="UP000326671"/>
    </source>
</evidence>
<evidence type="ECO:0000259" key="8">
    <source>
        <dbReference type="Pfam" id="PF05504"/>
    </source>
</evidence>
<evidence type="ECO:0000313" key="10">
    <source>
        <dbReference type="EMBL" id="KAA9032813.1"/>
    </source>
</evidence>
<keyword evidence="7" id="KW-0449">Lipoprotein</keyword>
<evidence type="ECO:0000256" key="5">
    <source>
        <dbReference type="ARBA" id="ARBA00023136"/>
    </source>
</evidence>
<gene>
    <name evidence="10" type="ORF">F4V44_00025</name>
</gene>
<evidence type="ECO:0000256" key="7">
    <source>
        <dbReference type="ARBA" id="ARBA00023288"/>
    </source>
</evidence>
<keyword evidence="3" id="KW-0309">Germination</keyword>
<organism evidence="10 11">
    <name type="scientific">Niallia endozanthoxylica</name>
    <dbReference type="NCBI Taxonomy" id="2036016"/>
    <lineage>
        <taxon>Bacteria</taxon>
        <taxon>Bacillati</taxon>
        <taxon>Bacillota</taxon>
        <taxon>Bacilli</taxon>
        <taxon>Bacillales</taxon>
        <taxon>Bacillaceae</taxon>
        <taxon>Niallia</taxon>
    </lineage>
</organism>
<feature type="domain" description="Spore germination GerAC-like C-terminal" evidence="8">
    <location>
        <begin position="222"/>
        <end position="387"/>
    </location>
</feature>
<sequence length="402" mass="44256">MSKGSMVCIILCLQIMITAGCWDSMELNDRALWLATGWDIGEKEDEIQICGQIAIPSNMQSQSGGGGGGGKGESFVAVSAKGKNVQEALENQQGMLSREAYFGHRRVTFYGEEFAKRGLKQEIDINSRSPNVGIRTDVFVVKGDTALNALNQSNPFENPPAVAALKAHRQAGGRGDKVYLDLLMAANSEGIRPTIPVVEIEPIQKGNKEAKGEAKKTILKLTGLAVFGPDLKLAGFLNMNENRDYLWVTGNLQKKTITISLGGQSNASLALTKIKGKIIPKMEGNQITFTVKLSGEGGITENNNNLNINMTRNVRTLEKSMEKQTKEQVLATINKVQKEFGLDIFGFGESVHKKYPHKWKKVKKDWDRYFAEANISVNVDLKIRQIGMTGPSMLYKESEIKE</sequence>
<dbReference type="InterPro" id="IPR057336">
    <property type="entry name" value="GerAC_N"/>
</dbReference>
<dbReference type="Pfam" id="PF05504">
    <property type="entry name" value="Spore_GerAC"/>
    <property type="match status" value="1"/>
</dbReference>
<dbReference type="RefSeq" id="WP_150437941.1">
    <property type="nucleotide sequence ID" value="NZ_VYKL01000001.1"/>
</dbReference>
<comment type="subcellular location">
    <subcellularLocation>
        <location evidence="1">Membrane</location>
        <topology evidence="1">Lipid-anchor</topology>
    </subcellularLocation>
</comment>
<dbReference type="EMBL" id="VYKL01000001">
    <property type="protein sequence ID" value="KAA9032813.1"/>
    <property type="molecule type" value="Genomic_DNA"/>
</dbReference>
<keyword evidence="11" id="KW-1185">Reference proteome</keyword>
<name>A0A5J5I8T7_9BACI</name>
<dbReference type="InterPro" id="IPR008844">
    <property type="entry name" value="Spore_GerAC-like"/>
</dbReference>
<proteinExistence type="inferred from homology"/>
<evidence type="ECO:0000256" key="2">
    <source>
        <dbReference type="ARBA" id="ARBA00007886"/>
    </source>
</evidence>
<comment type="caution">
    <text evidence="10">The sequence shown here is derived from an EMBL/GenBank/DDBJ whole genome shotgun (WGS) entry which is preliminary data.</text>
</comment>
<dbReference type="Proteomes" id="UP000326671">
    <property type="component" value="Unassembled WGS sequence"/>
</dbReference>
<dbReference type="GO" id="GO:0016020">
    <property type="term" value="C:membrane"/>
    <property type="evidence" value="ECO:0007669"/>
    <property type="project" value="UniProtKB-SubCell"/>
</dbReference>
<accession>A0A5J5I8T7</accession>
<dbReference type="InterPro" id="IPR046953">
    <property type="entry name" value="Spore_GerAC-like_C"/>
</dbReference>
<keyword evidence="5" id="KW-0472">Membrane</keyword>
<dbReference type="NCBIfam" id="TIGR02887">
    <property type="entry name" value="spore_ger_x_C"/>
    <property type="match status" value="1"/>
</dbReference>
<dbReference type="InterPro" id="IPR038501">
    <property type="entry name" value="Spore_GerAC_C_sf"/>
</dbReference>
<dbReference type="GO" id="GO:0009847">
    <property type="term" value="P:spore germination"/>
    <property type="evidence" value="ECO:0007669"/>
    <property type="project" value="InterPro"/>
</dbReference>
<keyword evidence="6" id="KW-0564">Palmitate</keyword>
<evidence type="ECO:0000256" key="1">
    <source>
        <dbReference type="ARBA" id="ARBA00004635"/>
    </source>
</evidence>
<dbReference type="PANTHER" id="PTHR35789:SF1">
    <property type="entry name" value="SPORE GERMINATION PROTEIN B3"/>
    <property type="match status" value="1"/>
</dbReference>
<dbReference type="Gene3D" id="3.30.300.210">
    <property type="entry name" value="Nutrient germinant receptor protein C, domain 3"/>
    <property type="match status" value="1"/>
</dbReference>
<evidence type="ECO:0000259" key="9">
    <source>
        <dbReference type="Pfam" id="PF25198"/>
    </source>
</evidence>
<dbReference type="PROSITE" id="PS51257">
    <property type="entry name" value="PROKAR_LIPOPROTEIN"/>
    <property type="match status" value="1"/>
</dbReference>
<feature type="domain" description="Spore germination protein N-terminal" evidence="9">
    <location>
        <begin position="23"/>
        <end position="200"/>
    </location>
</feature>
<comment type="similarity">
    <text evidence="2">Belongs to the GerABKC lipoprotein family.</text>
</comment>
<dbReference type="Pfam" id="PF25198">
    <property type="entry name" value="Spore_GerAC_N"/>
    <property type="match status" value="1"/>
</dbReference>
<dbReference type="PANTHER" id="PTHR35789">
    <property type="entry name" value="SPORE GERMINATION PROTEIN B3"/>
    <property type="match status" value="1"/>
</dbReference>
<keyword evidence="4" id="KW-0732">Signal</keyword>
<protein>
    <submittedName>
        <fullName evidence="10">Ger(X)C family spore germination protein</fullName>
    </submittedName>
</protein>
<evidence type="ECO:0000256" key="3">
    <source>
        <dbReference type="ARBA" id="ARBA00022544"/>
    </source>
</evidence>
<dbReference type="AlphaFoldDB" id="A0A5J5I8T7"/>